<dbReference type="PANTHER" id="PTHR46535:SF1">
    <property type="entry name" value="NEDD4-BINDING PROTEIN 2"/>
    <property type="match status" value="1"/>
</dbReference>
<feature type="region of interest" description="Disordered" evidence="1">
    <location>
        <begin position="449"/>
        <end position="490"/>
    </location>
</feature>
<dbReference type="SUPFAM" id="SSF52540">
    <property type="entry name" value="P-loop containing nucleoside triphosphate hydrolases"/>
    <property type="match status" value="1"/>
</dbReference>
<feature type="domain" description="CUE" evidence="3">
    <location>
        <begin position="933"/>
        <end position="975"/>
    </location>
</feature>
<dbReference type="Pfam" id="PF13671">
    <property type="entry name" value="AAA_33"/>
    <property type="match status" value="1"/>
</dbReference>
<dbReference type="InterPro" id="IPR036063">
    <property type="entry name" value="Smr_dom_sf"/>
</dbReference>
<dbReference type="PROSITE" id="PS50828">
    <property type="entry name" value="SMR"/>
    <property type="match status" value="1"/>
</dbReference>
<dbReference type="CDD" id="cd14279">
    <property type="entry name" value="CUE"/>
    <property type="match status" value="1"/>
</dbReference>
<name>A0AAU9TG47_EUPED</name>
<accession>A0AAU9TG47</accession>
<dbReference type="AlphaFoldDB" id="A0AAU9TG47"/>
<feature type="domain" description="Smr" evidence="2">
    <location>
        <begin position="1101"/>
        <end position="1184"/>
    </location>
</feature>
<evidence type="ECO:0000259" key="2">
    <source>
        <dbReference type="PROSITE" id="PS50828"/>
    </source>
</evidence>
<dbReference type="EMBL" id="CAKOGL010000003">
    <property type="protein sequence ID" value="CAH2084872.1"/>
    <property type="molecule type" value="Genomic_DNA"/>
</dbReference>
<dbReference type="Gene3D" id="3.40.50.300">
    <property type="entry name" value="P-loop containing nucleotide triphosphate hydrolases"/>
    <property type="match status" value="1"/>
</dbReference>
<dbReference type="SUPFAM" id="SSF160443">
    <property type="entry name" value="SMR domain-like"/>
    <property type="match status" value="1"/>
</dbReference>
<evidence type="ECO:0000313" key="5">
    <source>
        <dbReference type="Proteomes" id="UP001153954"/>
    </source>
</evidence>
<dbReference type="InterPro" id="IPR013899">
    <property type="entry name" value="DUF1771"/>
</dbReference>
<dbReference type="InterPro" id="IPR027417">
    <property type="entry name" value="P-loop_NTPase"/>
</dbReference>
<comment type="caution">
    <text evidence="4">The sequence shown here is derived from an EMBL/GenBank/DDBJ whole genome shotgun (WGS) entry which is preliminary data.</text>
</comment>
<proteinExistence type="predicted"/>
<dbReference type="Pfam" id="PF08590">
    <property type="entry name" value="DUF1771"/>
    <property type="match status" value="1"/>
</dbReference>
<evidence type="ECO:0000256" key="1">
    <source>
        <dbReference type="SAM" id="MobiDB-lite"/>
    </source>
</evidence>
<dbReference type="PROSITE" id="PS51140">
    <property type="entry name" value="CUE"/>
    <property type="match status" value="1"/>
</dbReference>
<dbReference type="SMART" id="SM01162">
    <property type="entry name" value="DUF1771"/>
    <property type="match status" value="1"/>
</dbReference>
<dbReference type="InterPro" id="IPR052772">
    <property type="entry name" value="Endo/PolyKinase_Domain-Protein"/>
</dbReference>
<dbReference type="PANTHER" id="PTHR46535">
    <property type="entry name" value="NEDD4-BINDING PROTEIN 2"/>
    <property type="match status" value="1"/>
</dbReference>
<dbReference type="SMART" id="SM00463">
    <property type="entry name" value="SMR"/>
    <property type="match status" value="1"/>
</dbReference>
<dbReference type="Gene3D" id="3.30.1370.110">
    <property type="match status" value="1"/>
</dbReference>
<feature type="region of interest" description="Disordered" evidence="1">
    <location>
        <begin position="741"/>
        <end position="776"/>
    </location>
</feature>
<dbReference type="GO" id="GO:0043130">
    <property type="term" value="F:ubiquitin binding"/>
    <property type="evidence" value="ECO:0007669"/>
    <property type="project" value="InterPro"/>
</dbReference>
<dbReference type="Proteomes" id="UP001153954">
    <property type="component" value="Unassembled WGS sequence"/>
</dbReference>
<gene>
    <name evidence="4" type="ORF">EEDITHA_LOCUS1405</name>
</gene>
<sequence length="1194" mass="137033">MENQDGDIDYDNIIETLLSTFGDVLSRDCMFAIVESCGGDLDESANAVINIMMDGNLPPTTTSESTNNIVQENVTVNHVNTNQQNLPTYNVLNESQPNNPSTSSLVVVPANSNHFKSYAGVSKNIVQLTQKNSNTRVSSTRISNKSQNIWTDQIKQIISHHQNGARVLVIMRGLPGSGKSYLARKIVDAMFSEQSQKNYTAHIFSTDDYFMRNNHYEFDKSKLSEYHERNERKTRNCMIQGVSPVIIDNTNVELWEMKPYVSEGVKNGYIVEVVEPNTSWARNPKQLCKNTLHNVPFHSIQRKLEIYQNGVTGDYLISYFRYQYPPNMTPPVLRLIPQFVKIMPEKTMHIISENDKSIEICENIQSNNLTTNEHSPSLCYSDVPIDVSPFKVPQEVAQESIIEKSDQSQNSDMDDNAAVTDLEKDMRFTEIIKSLEEIEKIEEEWDNGDDWNDEARNTVKNSKTVDFADSKPQRKEWPRSSLPQKNLSPVEDCHSDWRKISMFLPSWGESSQSPVDIKPVTEKKSSATCIEIGDTEISDFKNPLKIITATPRDINEFYVEMKTNKIPEKWMLDKSTSTSNHQILTDTQRCENEEHHFNSFRKLFKNIPRADLRDIFDNCCGDVNWAVDIVLDGMENQQLVSIESDNVSDTEEEEVQNENLCQCLSAYDILPDHNEASPQPIESEQLLNKMSSPAINIKKGKKESVVSDESMQLKRQIEQNVVISDNHYSQHCLKIRKIRYGENNGGDNKDNENVDNNADNTNKPLDANVPSTSGLLQPPVNEDKIVCVSNEDNSDTNDDELVEDDNAEITVNINVGNEFIQQLDQLFGRFGIKYPSSIMPKLSIRQSLLNEINALWIESLMHQLEENAKQTDLMIKQDEEFARQLALKENELLIQGKEPEIPDFKEIMDMDYAIFLYHKDVEEWRNKEPNDLAAKLTREKLYNLFPDIAPDILSQLLMAHNNNFQLTVEALLMSTGRFEILAQQNGVSKFVMQKEIERQEKILERERQALSEVEWPLLPTLENVDMETVQRYRDQADKHLQSRNMNYQKAQDYIRRGMTQVATYYSDFANYHTMKYEQSNSMAAASLMQLHATKCPNNATIDLHYLRVREARESLDLFLDTHIQKLREMQDRNGIKFHTLFFITGRGLHSNGRPRVKPAVIKRLRERGLNFCERNPGLLTAKVCADDKLSYQVA</sequence>
<evidence type="ECO:0008006" key="6">
    <source>
        <dbReference type="Google" id="ProtNLM"/>
    </source>
</evidence>
<dbReference type="InterPro" id="IPR003892">
    <property type="entry name" value="CUE"/>
</dbReference>
<organism evidence="4 5">
    <name type="scientific">Euphydryas editha</name>
    <name type="common">Edith's checkerspot</name>
    <dbReference type="NCBI Taxonomy" id="104508"/>
    <lineage>
        <taxon>Eukaryota</taxon>
        <taxon>Metazoa</taxon>
        <taxon>Ecdysozoa</taxon>
        <taxon>Arthropoda</taxon>
        <taxon>Hexapoda</taxon>
        <taxon>Insecta</taxon>
        <taxon>Pterygota</taxon>
        <taxon>Neoptera</taxon>
        <taxon>Endopterygota</taxon>
        <taxon>Lepidoptera</taxon>
        <taxon>Glossata</taxon>
        <taxon>Ditrysia</taxon>
        <taxon>Papilionoidea</taxon>
        <taxon>Nymphalidae</taxon>
        <taxon>Nymphalinae</taxon>
        <taxon>Euphydryas</taxon>
    </lineage>
</organism>
<evidence type="ECO:0000259" key="3">
    <source>
        <dbReference type="PROSITE" id="PS51140"/>
    </source>
</evidence>
<evidence type="ECO:0000313" key="4">
    <source>
        <dbReference type="EMBL" id="CAH2084872.1"/>
    </source>
</evidence>
<dbReference type="GO" id="GO:0004519">
    <property type="term" value="F:endonuclease activity"/>
    <property type="evidence" value="ECO:0007669"/>
    <property type="project" value="TreeGrafter"/>
</dbReference>
<dbReference type="InterPro" id="IPR002625">
    <property type="entry name" value="Smr_dom"/>
</dbReference>
<reference evidence="4" key="1">
    <citation type="submission" date="2022-03" db="EMBL/GenBank/DDBJ databases">
        <authorList>
            <person name="Tunstrom K."/>
        </authorList>
    </citation>
    <scope>NUCLEOTIDE SEQUENCE</scope>
</reference>
<protein>
    <recommendedName>
        <fullName evidence="6">Smr domain-containing protein</fullName>
    </recommendedName>
</protein>
<feature type="compositionally biased region" description="Basic and acidic residues" evidence="1">
    <location>
        <begin position="466"/>
        <end position="478"/>
    </location>
</feature>
<dbReference type="GO" id="GO:0005634">
    <property type="term" value="C:nucleus"/>
    <property type="evidence" value="ECO:0007669"/>
    <property type="project" value="TreeGrafter"/>
</dbReference>
<keyword evidence="5" id="KW-1185">Reference proteome</keyword>